<dbReference type="InterPro" id="IPR056770">
    <property type="entry name" value="Piezo_THU9_anchor"/>
</dbReference>
<evidence type="ECO:0000256" key="3">
    <source>
        <dbReference type="ARBA" id="ARBA00022448"/>
    </source>
</evidence>
<feature type="transmembrane region" description="Helical" evidence="11">
    <location>
        <begin position="499"/>
        <end position="521"/>
    </location>
</feature>
<dbReference type="InterPro" id="IPR031805">
    <property type="entry name" value="Piezo_TM25-28"/>
</dbReference>
<feature type="compositionally biased region" description="Low complexity" evidence="10">
    <location>
        <begin position="2136"/>
        <end position="2150"/>
    </location>
</feature>
<feature type="transmembrane region" description="Helical" evidence="11">
    <location>
        <begin position="157"/>
        <end position="180"/>
    </location>
</feature>
<keyword evidence="5 11" id="KW-0812">Transmembrane</keyword>
<evidence type="ECO:0000256" key="7">
    <source>
        <dbReference type="ARBA" id="ARBA00023065"/>
    </source>
</evidence>
<keyword evidence="4" id="KW-1003">Cell membrane</keyword>
<accession>A0A834N487</accession>
<evidence type="ECO:0000259" key="15">
    <source>
        <dbReference type="Pfam" id="PF24871"/>
    </source>
</evidence>
<feature type="domain" description="Piezo TM1-24" evidence="15">
    <location>
        <begin position="121"/>
        <end position="702"/>
    </location>
</feature>
<feature type="transmembrane region" description="Helical" evidence="11">
    <location>
        <begin position="2273"/>
        <end position="2293"/>
    </location>
</feature>
<dbReference type="Pfam" id="PF15917">
    <property type="entry name" value="Piezo_TM25-28"/>
    <property type="match status" value="1"/>
</dbReference>
<feature type="transmembrane region" description="Helical" evidence="11">
    <location>
        <begin position="318"/>
        <end position="334"/>
    </location>
</feature>
<feature type="transmembrane region" description="Helical" evidence="11">
    <location>
        <begin position="785"/>
        <end position="805"/>
    </location>
</feature>
<comment type="subcellular location">
    <subcellularLocation>
        <location evidence="1">Cell membrane</location>
        <topology evidence="1">Multi-pass membrane protein</topology>
    </subcellularLocation>
</comment>
<feature type="region of interest" description="Disordered" evidence="10">
    <location>
        <begin position="2119"/>
        <end position="2150"/>
    </location>
</feature>
<evidence type="ECO:0008006" key="19">
    <source>
        <dbReference type="Google" id="ProtNLM"/>
    </source>
</evidence>
<evidence type="ECO:0000256" key="9">
    <source>
        <dbReference type="ARBA" id="ARBA00023303"/>
    </source>
</evidence>
<dbReference type="EMBL" id="JACSDZ010000009">
    <property type="protein sequence ID" value="KAF7395225.1"/>
    <property type="molecule type" value="Genomic_DNA"/>
</dbReference>
<dbReference type="InterPro" id="IPR056768">
    <property type="entry name" value="THU_Piezo"/>
</dbReference>
<feature type="transmembrane region" description="Helical" evidence="11">
    <location>
        <begin position="2444"/>
        <end position="2467"/>
    </location>
</feature>
<keyword evidence="9" id="KW-0407">Ion channel</keyword>
<dbReference type="Pfam" id="PF24874">
    <property type="entry name" value="Piezo_THU9_anchor"/>
    <property type="match status" value="1"/>
</dbReference>
<keyword evidence="3" id="KW-0813">Transport</keyword>
<feature type="compositionally biased region" description="Acidic residues" evidence="10">
    <location>
        <begin position="1711"/>
        <end position="1730"/>
    </location>
</feature>
<feature type="transmembrane region" description="Helical" evidence="11">
    <location>
        <begin position="557"/>
        <end position="575"/>
    </location>
</feature>
<name>A0A834N487_VESGE</name>
<dbReference type="GO" id="GO:0008381">
    <property type="term" value="F:mechanosensitive monoatomic ion channel activity"/>
    <property type="evidence" value="ECO:0007669"/>
    <property type="project" value="InterPro"/>
</dbReference>
<keyword evidence="8 11" id="KW-0472">Membrane</keyword>
<evidence type="ECO:0000313" key="17">
    <source>
        <dbReference type="EMBL" id="KAF7395225.1"/>
    </source>
</evidence>
<feature type="domain" description="Piezo transmembrane helical unit" evidence="14">
    <location>
        <begin position="1986"/>
        <end position="2104"/>
    </location>
</feature>
<dbReference type="GO" id="GO:0005886">
    <property type="term" value="C:plasma membrane"/>
    <property type="evidence" value="ECO:0007669"/>
    <property type="project" value="UniProtKB-SubCell"/>
</dbReference>
<feature type="transmembrane region" description="Helical" evidence="11">
    <location>
        <begin position="2231"/>
        <end position="2253"/>
    </location>
</feature>
<feature type="region of interest" description="Disordered" evidence="10">
    <location>
        <begin position="1495"/>
        <end position="1569"/>
    </location>
</feature>
<gene>
    <name evidence="17" type="ORF">HZH68_009275</name>
</gene>
<keyword evidence="18" id="KW-1185">Reference proteome</keyword>
<feature type="transmembrane region" description="Helical" evidence="11">
    <location>
        <begin position="290"/>
        <end position="312"/>
    </location>
</feature>
<feature type="compositionally biased region" description="Polar residues" evidence="10">
    <location>
        <begin position="1553"/>
        <end position="1565"/>
    </location>
</feature>
<feature type="transmembrane region" description="Helical" evidence="11">
    <location>
        <begin position="527"/>
        <end position="545"/>
    </location>
</feature>
<evidence type="ECO:0000256" key="11">
    <source>
        <dbReference type="SAM" id="Phobius"/>
    </source>
</evidence>
<feature type="compositionally biased region" description="Low complexity" evidence="10">
    <location>
        <begin position="1433"/>
        <end position="1442"/>
    </location>
</feature>
<feature type="transmembrane region" description="Helical" evidence="11">
    <location>
        <begin position="2302"/>
        <end position="2323"/>
    </location>
</feature>
<feature type="compositionally biased region" description="Polar residues" evidence="10">
    <location>
        <begin position="1443"/>
        <end position="1455"/>
    </location>
</feature>
<evidence type="ECO:0000256" key="8">
    <source>
        <dbReference type="ARBA" id="ARBA00023136"/>
    </source>
</evidence>
<evidence type="ECO:0000259" key="12">
    <source>
        <dbReference type="Pfam" id="PF12166"/>
    </source>
</evidence>
<dbReference type="Pfam" id="PF23188">
    <property type="entry name" value="THU_Piezo1"/>
    <property type="match status" value="1"/>
</dbReference>
<protein>
    <recommendedName>
        <fullName evidence="19">Piezo-type mechanosensitive ion channel component</fullName>
    </recommendedName>
</protein>
<evidence type="ECO:0000256" key="5">
    <source>
        <dbReference type="ARBA" id="ARBA00022692"/>
    </source>
</evidence>
<feature type="transmembrane region" description="Helical" evidence="11">
    <location>
        <begin position="1976"/>
        <end position="1998"/>
    </location>
</feature>
<feature type="transmembrane region" description="Helical" evidence="11">
    <location>
        <begin position="679"/>
        <end position="702"/>
    </location>
</feature>
<dbReference type="InterPro" id="IPR027272">
    <property type="entry name" value="Piezo"/>
</dbReference>
<evidence type="ECO:0000259" key="13">
    <source>
        <dbReference type="Pfam" id="PF15917"/>
    </source>
</evidence>
<dbReference type="Proteomes" id="UP000617340">
    <property type="component" value="Unassembled WGS sequence"/>
</dbReference>
<keyword evidence="7" id="KW-0406">Ion transport</keyword>
<evidence type="ECO:0000256" key="10">
    <source>
        <dbReference type="SAM" id="MobiDB-lite"/>
    </source>
</evidence>
<dbReference type="Pfam" id="PF24871">
    <property type="entry name" value="Piezo_TM1-24"/>
    <property type="match status" value="2"/>
</dbReference>
<dbReference type="InterPro" id="IPR056769">
    <property type="entry name" value="Piezo_TM1-24"/>
</dbReference>
<feature type="transmembrane region" description="Helical" evidence="11">
    <location>
        <begin position="2079"/>
        <end position="2097"/>
    </location>
</feature>
<dbReference type="Pfam" id="PF12166">
    <property type="entry name" value="Piezo_cap"/>
    <property type="match status" value="1"/>
</dbReference>
<feature type="transmembrane region" description="Helical" evidence="11">
    <location>
        <begin position="2335"/>
        <end position="2352"/>
    </location>
</feature>
<feature type="domain" description="Piezo THU9 and anchor" evidence="16">
    <location>
        <begin position="2230"/>
        <end position="2466"/>
    </location>
</feature>
<feature type="transmembrane region" description="Helical" evidence="11">
    <location>
        <begin position="82"/>
        <end position="105"/>
    </location>
</feature>
<feature type="transmembrane region" description="Helical" evidence="11">
    <location>
        <begin position="341"/>
        <end position="363"/>
    </location>
</feature>
<feature type="compositionally biased region" description="Polar residues" evidence="10">
    <location>
        <begin position="1467"/>
        <end position="1476"/>
    </location>
</feature>
<evidence type="ECO:0000259" key="16">
    <source>
        <dbReference type="Pfam" id="PF24874"/>
    </source>
</evidence>
<feature type="transmembrane region" description="Helical" evidence="11">
    <location>
        <begin position="1232"/>
        <end position="1253"/>
    </location>
</feature>
<feature type="transmembrane region" description="Helical" evidence="11">
    <location>
        <begin position="1059"/>
        <end position="1074"/>
    </location>
</feature>
<feature type="transmembrane region" description="Helical" evidence="11">
    <location>
        <begin position="406"/>
        <end position="424"/>
    </location>
</feature>
<feature type="region of interest" description="Disordered" evidence="10">
    <location>
        <begin position="1809"/>
        <end position="1833"/>
    </location>
</feature>
<feature type="domain" description="Piezo TM25-28" evidence="13">
    <location>
        <begin position="1189"/>
        <end position="1419"/>
    </location>
</feature>
<sequence>MTKPGNGAGEVRLLFLSRIVDVTSCSIIVGRKHSEEKIPTDRFLKRAMWFETNRFLKRNRYLFGSTANEHTLPLKAVKLLRLTVLMFIFVPIRALIAAFLLRAIFKASALRLLVKQGTIWRPVGLSLVYLGLMLYSPMVPTPTSKTMSGHTGLYLKASICLCFLVAITQLTFHIVLLAMLPYGHFLQDCTYDRKLSNSGYPNEVNIDSAFAGQFMEKLFRHIGLVKLDNTSVWEVFYWLTPELILLPTTIIIYVACRFLTQSKPSDDEGEVSVQRLNDSAKKTEDRTTKIINFFGHIGTYVVLASLCCTASLKPSVEGAFYFLVFLGAATWWACNKELRKGFAIICKIVMVVVIVHILALLSYQNQWPQELIPVNSTWSRYFALTAIYHTNCSRPTYVEYADKSDWLPYGYALRLFWLYYVLALQSRFLSKKPRPIIDTSTTIPDERTPLMRFGSGRTGLLQDSTGSVIIQDGHQDDGIQLQSLSDGVPGDKPGIFEHIIMAVYSIFQLLINSSYLAMNIIMMTWSIMYHSWMTFALLLWALILWMMSNKRASMMKCSPFIVFYSTLLLLGQYVYSMDLTEEELPTTVNGIKISEIGFSKAQELSRWHLIVKCSFMLIFWITMRQYTAEWKQQRRLSTLRDMVAPLHVSVTTATTAMNYEVQEVKSKFMEDVGIILKQLLTKFWIAVVAIMLFICGITDILVSMEKSDVYILDNRHWIFGNHVDTRVYLSIPKFSGILELLGHKQTIASTRVYHTSLTISFPYHNHCFLRRQMDIGLEIYETKDFFVRLLIPTFFVIITVVQMHYFHNDFLKITTIDKLGSESALRRSSLGHIPSLNPSTMSPTEIILGEEETSNVYTLNQLKRMSRLEKIEFIRNLMNHIYNFYNYTWLFLEIHMQKIIFISLILLCISDEHTDHVDQHYSCDHCPLDGNEDVVSNKKEVNENIGKYASNDTVYNIAEWFGIKKGEPGHLAELLKGYIGIVTVTTLRKIIRIRQWFFRQKKGESLDTPQVMFPNIVRADADKGIPECLKFLFNYGFYKFGLEMCLIGIVALIGMRLDFYSVLYGCWLLLFFLLKRRTISRIWPFFKTFAIISLPVQYALVVAPPTWFCIEYPWSHSEMLRRLQEWMYFPDPDFPPNPNKLICDFLLLMMISRQSLVFNIEQNILTSGQEFVAGHNFSVYQNMDNPNFINPVKDYVSHIHSWLDVFKRGSMMSLMWITLSIMFLAGTKRTNLFSLGYLICAFVLLWQGSDFYLRPVRTILNWWKMLLGYNVIVIFSKSLLQGVGCVLIQELQDSACWLVQLLGIACLKKFHSATDNLGIGGDTCQIPREDIGMVWDGLCFGFLLIQLRFFKSYYFFHIVDETKAMSILASRGAELLEELHQKRIKIQDNVEKAILQKLKHKMDKIKANQRKIQGPSYREPETHQIGEAPLARSSSVSSCVSSGHTPPQGYQTPIDENNDEPPPLTPRTASLLQAPTPNSAIMTVSLEAYLEPTRISFGSPPSSELNPRGPSPDETFPVFSPPPYDQPLRDRSLTSSTRHRRQSSFIGPPWMNELQTQRQSIVSTASRSPHSHHTSLLSSSLSITTDPDHSSTFFSTFVAPCKKRQLRCGNAITVIIQIKLLSQNFTQPTEDVRSIRSGDYYMFDDLDDDDITDIVADTEIERKEAEQLPEDIRDERMTIMEAADRTSITSEEIESEEKELATVDLTKPPPSEDEREEEDKTLERSVEEDEEKAKKVSVSTYFQFVWVIINSTLISMTKYLNQFSRDYRYIRKILAMEKKILKEKSDFRTGFRLGINQMWQPIPLVQERSTTNEDTEGASNPGEGPSQQQSPKVERKLLRQFRRGRRKNDRTSKENLFPKSAVISARKENSLTVPHIRILAPSLERGLNKSSSRYVYTVPEPSFKCAFNIDDLQKLIKEYTFVFCKFVSKNNVKLKAVPDPRILSARSVIFSQMSQDQVEEEVAELSEVDQPPIIQLAASIWFGILAHSSLLCYFMVFLHQIKNASVISTPLPLMVFCWGSLTIPRPSKTFWVTLIAYTEAIVIMKCIFQLELIPWNRKAASSHPLFGPRIIGVERQRNYALWDLLLLLMVFFHRFMLKSLGQWTSPSIKPRKIIPSNLTVVESKPPDPPSGDGQAEESTTTSWQQETAEAPGIIRTPKGQILNINDKTDSQNPAVTVNENEKLVAIQGEEIHPYKENISTTMNLTFNKYLEPMKRFFTKILSPVGKEKTNVYAYMFLCDFFNFLLLIFGFSAFGTQQGDGGVTAYLQENRVPMPFLLMLLLQFALIVIDRALFLRKSIVGKLIFQYCLIFGVHMWMFFILPSVTERQFNDKLPPQIWYMMKCFYLLLAAYQLRQGYPTRILGNFLCKKYTIVNFVLFKGFMLVPFLFELRAVMDWIWTDTSMTIMDWFKMEDIFASIYQIKCMRGMETDFPQPRGEKKTQMSKYLAGGGALCVIIGLIWFPLLLFALGGTVGVSNLPYEVSMKIAIGPYEPIYSMSAQTSSIMEYKEEEFKNFTDLYTRDKAAITFLENYINTDVAIVKLSTSSGKLWDISPPDKTRLIKELDSSADVVVHIEWTVSRTTNVKDLSGITTSHHNVVLLPTDPTRRILADMLTVNELSPSNSTIIIPYSFPKFLKVTSKTTDVVRQLMKLPSSQSLNEEDVDTSNNKHLYRNISLQLSIDRDCCAHQQWWVIQEVCDDRFYLELLQNIPLNDCKEVTMFLFNDKVFPEGLSFISGFGILGLYTTAVIVISQMMRKVVSDMAPKIMFDDLPYVDRILRLCLDIYLVRESGDLCLEEDLFAKLIFLYRSPETLIRWTRLPEEGERTDNEDQDEEEDVNEAEERETRERPHRD</sequence>
<evidence type="ECO:0000259" key="14">
    <source>
        <dbReference type="Pfam" id="PF23188"/>
    </source>
</evidence>
<feature type="region of interest" description="Disordered" evidence="10">
    <location>
        <begin position="1686"/>
        <end position="1730"/>
    </location>
</feature>
<evidence type="ECO:0000313" key="18">
    <source>
        <dbReference type="Proteomes" id="UP000617340"/>
    </source>
</evidence>
<evidence type="ECO:0000256" key="6">
    <source>
        <dbReference type="ARBA" id="ARBA00022989"/>
    </source>
</evidence>
<evidence type="ECO:0000256" key="4">
    <source>
        <dbReference type="ARBA" id="ARBA00022475"/>
    </source>
</evidence>
<feature type="transmembrane region" description="Helical" evidence="11">
    <location>
        <begin position="604"/>
        <end position="621"/>
    </location>
</feature>
<feature type="domain" description="Piezo TM1-24" evidence="15">
    <location>
        <begin position="772"/>
        <end position="812"/>
    </location>
</feature>
<feature type="domain" description="Piezo non-specific cation channel cap" evidence="12">
    <location>
        <begin position="2503"/>
        <end position="2815"/>
    </location>
</feature>
<dbReference type="PANTHER" id="PTHR47049:SF2">
    <property type="entry name" value="PIEZO-TYPE MECHANOSENSITIVE ION CHANNEL HOMOLOG"/>
    <property type="match status" value="1"/>
</dbReference>
<feature type="compositionally biased region" description="Basic and acidic residues" evidence="10">
    <location>
        <begin position="2816"/>
        <end position="2825"/>
    </location>
</feature>
<evidence type="ECO:0000256" key="1">
    <source>
        <dbReference type="ARBA" id="ARBA00004651"/>
    </source>
</evidence>
<feature type="transmembrane region" description="Helical" evidence="11">
    <location>
        <begin position="2728"/>
        <end position="2749"/>
    </location>
</feature>
<proteinExistence type="inferred from homology"/>
<feature type="compositionally biased region" description="Acidic residues" evidence="10">
    <location>
        <begin position="2826"/>
        <end position="2839"/>
    </location>
</feature>
<comment type="similarity">
    <text evidence="2">Belongs to the PIEZO (TC 1.A.75) family.</text>
</comment>
<evidence type="ECO:0000256" key="2">
    <source>
        <dbReference type="ARBA" id="ARBA00007821"/>
    </source>
</evidence>
<feature type="transmembrane region" description="Helical" evidence="11">
    <location>
        <begin position="117"/>
        <end position="136"/>
    </location>
</feature>
<dbReference type="PANTHER" id="PTHR47049">
    <property type="entry name" value="PIEZO-TYPE MECHANOSENSITIVE ION CHANNEL HOMOLOG"/>
    <property type="match status" value="1"/>
</dbReference>
<comment type="caution">
    <text evidence="17">The sequence shown here is derived from an EMBL/GenBank/DDBJ whole genome shotgun (WGS) entry which is preliminary data.</text>
</comment>
<keyword evidence="6 11" id="KW-1133">Transmembrane helix</keyword>
<feature type="transmembrane region" description="Helical" evidence="11">
    <location>
        <begin position="2004"/>
        <end position="2023"/>
    </location>
</feature>
<reference evidence="17" key="1">
    <citation type="journal article" date="2020" name="G3 (Bethesda)">
        <title>High-Quality Assemblies for Three Invasive Social Wasps from the &lt;i&gt;Vespula&lt;/i&gt; Genus.</title>
        <authorList>
            <person name="Harrop T.W.R."/>
            <person name="Guhlin J."/>
            <person name="McLaughlin G.M."/>
            <person name="Permina E."/>
            <person name="Stockwell P."/>
            <person name="Gilligan J."/>
            <person name="Le Lec M.F."/>
            <person name="Gruber M.A.M."/>
            <person name="Quinn O."/>
            <person name="Lovegrove M."/>
            <person name="Duncan E.J."/>
            <person name="Remnant E.J."/>
            <person name="Van Eeckhoven J."/>
            <person name="Graham B."/>
            <person name="Knapp R.A."/>
            <person name="Langford K.W."/>
            <person name="Kronenberg Z."/>
            <person name="Press M.O."/>
            <person name="Eacker S.M."/>
            <person name="Wilson-Rankin E.E."/>
            <person name="Purcell J."/>
            <person name="Lester P.J."/>
            <person name="Dearden P.K."/>
        </authorList>
    </citation>
    <scope>NUCLEOTIDE SEQUENCE</scope>
    <source>
        <strain evidence="17">Linc-1</strain>
    </source>
</reference>
<organism evidence="17 18">
    <name type="scientific">Vespula germanica</name>
    <name type="common">German yellow jacket</name>
    <name type="synonym">Paravespula germanica</name>
    <dbReference type="NCBI Taxonomy" id="30212"/>
    <lineage>
        <taxon>Eukaryota</taxon>
        <taxon>Metazoa</taxon>
        <taxon>Ecdysozoa</taxon>
        <taxon>Arthropoda</taxon>
        <taxon>Hexapoda</taxon>
        <taxon>Insecta</taxon>
        <taxon>Pterygota</taxon>
        <taxon>Neoptera</taxon>
        <taxon>Endopterygota</taxon>
        <taxon>Hymenoptera</taxon>
        <taxon>Apocrita</taxon>
        <taxon>Aculeata</taxon>
        <taxon>Vespoidea</taxon>
        <taxon>Vespidae</taxon>
        <taxon>Vespinae</taxon>
        <taxon>Vespula</taxon>
    </lineage>
</organism>
<feature type="region of interest" description="Disordered" evidence="10">
    <location>
        <begin position="1429"/>
        <end position="1476"/>
    </location>
</feature>
<dbReference type="InterPro" id="IPR031334">
    <property type="entry name" value="Piezo_cap_dom"/>
</dbReference>
<feature type="compositionally biased region" description="Basic and acidic residues" evidence="10">
    <location>
        <begin position="2840"/>
        <end position="2849"/>
    </location>
</feature>
<feature type="region of interest" description="Disordered" evidence="10">
    <location>
        <begin position="2816"/>
        <end position="2849"/>
    </location>
</feature>
<feature type="transmembrane region" description="Helical" evidence="11">
    <location>
        <begin position="2030"/>
        <end position="2050"/>
    </location>
</feature>
<feature type="transmembrane region" description="Helical" evidence="11">
    <location>
        <begin position="1032"/>
        <end position="1053"/>
    </location>
</feature>